<dbReference type="PANTHER" id="PTHR35910">
    <property type="entry name" value="2EXR DOMAIN-CONTAINING PROTEIN"/>
    <property type="match status" value="1"/>
</dbReference>
<reference evidence="2 3" key="1">
    <citation type="submission" date="2016-05" db="EMBL/GenBank/DDBJ databases">
        <title>A degradative enzymes factory behind the ericoid mycorrhizal symbiosis.</title>
        <authorList>
            <consortium name="DOE Joint Genome Institute"/>
            <person name="Martino E."/>
            <person name="Morin E."/>
            <person name="Grelet G."/>
            <person name="Kuo A."/>
            <person name="Kohler A."/>
            <person name="Daghino S."/>
            <person name="Barry K."/>
            <person name="Choi C."/>
            <person name="Cichocki N."/>
            <person name="Clum A."/>
            <person name="Copeland A."/>
            <person name="Hainaut M."/>
            <person name="Haridas S."/>
            <person name="Labutti K."/>
            <person name="Lindquist E."/>
            <person name="Lipzen A."/>
            <person name="Khouja H.-R."/>
            <person name="Murat C."/>
            <person name="Ohm R."/>
            <person name="Olson A."/>
            <person name="Spatafora J."/>
            <person name="Veneault-Fourrey C."/>
            <person name="Henrissat B."/>
            <person name="Grigoriev I."/>
            <person name="Martin F."/>
            <person name="Perotto S."/>
        </authorList>
    </citation>
    <scope>NUCLEOTIDE SEQUENCE [LARGE SCALE GENOMIC DNA]</scope>
    <source>
        <strain evidence="2 3">UAMH 7357</strain>
    </source>
</reference>
<dbReference type="OrthoDB" id="3477103at2759"/>
<dbReference type="EMBL" id="KZ613473">
    <property type="protein sequence ID" value="PMD24317.1"/>
    <property type="molecule type" value="Genomic_DNA"/>
</dbReference>
<evidence type="ECO:0000313" key="3">
    <source>
        <dbReference type="Proteomes" id="UP000235672"/>
    </source>
</evidence>
<proteinExistence type="predicted"/>
<evidence type="ECO:0000259" key="1">
    <source>
        <dbReference type="Pfam" id="PF20150"/>
    </source>
</evidence>
<feature type="domain" description="2EXR" evidence="1">
    <location>
        <begin position="6"/>
        <end position="89"/>
    </location>
</feature>
<dbReference type="Proteomes" id="UP000235672">
    <property type="component" value="Unassembled WGS sequence"/>
</dbReference>
<dbReference type="InterPro" id="IPR045518">
    <property type="entry name" value="2EXR"/>
</dbReference>
<dbReference type="Pfam" id="PF20150">
    <property type="entry name" value="2EXR"/>
    <property type="match status" value="1"/>
</dbReference>
<gene>
    <name evidence="2" type="ORF">NA56DRAFT_715555</name>
</gene>
<dbReference type="AlphaFoldDB" id="A0A2J6QDI7"/>
<protein>
    <recommendedName>
        <fullName evidence="1">2EXR domain-containing protein</fullName>
    </recommendedName>
</protein>
<dbReference type="PANTHER" id="PTHR35910:SF6">
    <property type="entry name" value="2EXR DOMAIN-CONTAINING PROTEIN"/>
    <property type="match status" value="1"/>
</dbReference>
<evidence type="ECO:0000313" key="2">
    <source>
        <dbReference type="EMBL" id="PMD24317.1"/>
    </source>
</evidence>
<sequence>MAATTFHRFSELPAELRDEIWELALPGPARRHPELMLGRVVVLRSPPPQTRDPAMLQVNRESRAIAMRFYNMRDHYNCPYGKFFNFEVDNFYFAGKDLPSTGWTIPEYSIFEEEYNISMADRRKIKNIILAFPWSFASGSPFIFVRKTGQAFFQSLVTFENVKAVTIEIWQDDALDIMDIMAPRMPELNVSTNRMLRERLGHVVQFISRCGDGIRPDWKAPEWRIQMVQAGNET</sequence>
<name>A0A2J6QDI7_9HELO</name>
<accession>A0A2J6QDI7</accession>
<organism evidence="2 3">
    <name type="scientific">Hyaloscypha hepaticicola</name>
    <dbReference type="NCBI Taxonomy" id="2082293"/>
    <lineage>
        <taxon>Eukaryota</taxon>
        <taxon>Fungi</taxon>
        <taxon>Dikarya</taxon>
        <taxon>Ascomycota</taxon>
        <taxon>Pezizomycotina</taxon>
        <taxon>Leotiomycetes</taxon>
        <taxon>Helotiales</taxon>
        <taxon>Hyaloscyphaceae</taxon>
        <taxon>Hyaloscypha</taxon>
    </lineage>
</organism>
<keyword evidence="3" id="KW-1185">Reference proteome</keyword>